<name>A0A9D2EXP1_9ACTN</name>
<evidence type="ECO:0000313" key="4">
    <source>
        <dbReference type="Proteomes" id="UP000824062"/>
    </source>
</evidence>
<dbReference type="InterPro" id="IPR013783">
    <property type="entry name" value="Ig-like_fold"/>
</dbReference>
<accession>A0A9D2EXP1</accession>
<dbReference type="Pfam" id="PF07632">
    <property type="entry name" value="Sde182_NH-like"/>
    <property type="match status" value="1"/>
</dbReference>
<dbReference type="EMBL" id="DXBM01000019">
    <property type="protein sequence ID" value="HIZ45779.1"/>
    <property type="molecule type" value="Genomic_DNA"/>
</dbReference>
<feature type="domain" description="Cellulose-binding Sde182 C-terminal" evidence="2">
    <location>
        <begin position="412"/>
        <end position="496"/>
    </location>
</feature>
<evidence type="ECO:0000259" key="2">
    <source>
        <dbReference type="Pfam" id="PF21027"/>
    </source>
</evidence>
<dbReference type="AlphaFoldDB" id="A0A9D2EXP1"/>
<evidence type="ECO:0000313" key="3">
    <source>
        <dbReference type="EMBL" id="HIZ45779.1"/>
    </source>
</evidence>
<dbReference type="GO" id="GO:0016799">
    <property type="term" value="F:hydrolase activity, hydrolyzing N-glycosyl compounds"/>
    <property type="evidence" value="ECO:0007669"/>
    <property type="project" value="InterPro"/>
</dbReference>
<protein>
    <submittedName>
        <fullName evidence="3">PKD domain-containing protein</fullName>
    </submittedName>
</protein>
<gene>
    <name evidence="3" type="ORF">IAA19_02005</name>
</gene>
<dbReference type="GO" id="GO:0005975">
    <property type="term" value="P:carbohydrate metabolic process"/>
    <property type="evidence" value="ECO:0007669"/>
    <property type="project" value="UniProtKB-ARBA"/>
</dbReference>
<dbReference type="InterPro" id="IPR048527">
    <property type="entry name" value="Sde182_C"/>
</dbReference>
<dbReference type="InterPro" id="IPR011483">
    <property type="entry name" value="Sde182_NH-like"/>
</dbReference>
<dbReference type="Gene3D" id="2.60.40.10">
    <property type="entry name" value="Immunoglobulins"/>
    <property type="match status" value="1"/>
</dbReference>
<proteinExistence type="predicted"/>
<feature type="domain" description="Cellulose-binding Sde182 nucleoside hydrolase-like" evidence="1">
    <location>
        <begin position="7"/>
        <end position="338"/>
    </location>
</feature>
<evidence type="ECO:0000259" key="1">
    <source>
        <dbReference type="Pfam" id="PF07632"/>
    </source>
</evidence>
<comment type="caution">
    <text evidence="3">The sequence shown here is derived from an EMBL/GenBank/DDBJ whole genome shotgun (WGS) entry which is preliminary data.</text>
</comment>
<reference evidence="3" key="2">
    <citation type="submission" date="2021-04" db="EMBL/GenBank/DDBJ databases">
        <authorList>
            <person name="Gilroy R."/>
        </authorList>
    </citation>
    <scope>NUCLEOTIDE SEQUENCE</scope>
    <source>
        <strain evidence="3">ChiHjej12B11-14209</strain>
    </source>
</reference>
<organism evidence="3 4">
    <name type="scientific">Candidatus Olsenella pullistercoris</name>
    <dbReference type="NCBI Taxonomy" id="2838712"/>
    <lineage>
        <taxon>Bacteria</taxon>
        <taxon>Bacillati</taxon>
        <taxon>Actinomycetota</taxon>
        <taxon>Coriobacteriia</taxon>
        <taxon>Coriobacteriales</taxon>
        <taxon>Atopobiaceae</taxon>
        <taxon>Olsenella</taxon>
    </lineage>
</organism>
<sequence>MTEERPRVIVTTDMEVDDMNSVVHLALHLNELDVAAFVYTASQYHFQGDGSHTLAEANPHWRTKGKRAYEWPVVPHEPDPEAGALTSYRPFPEGWMERLWLGPYAEAWPHLCENGGRYPTPEELVERTYVGNVAFEGDVREETPGSNAIRDAILDDDPRTLWLLSWGGMNTIVRALMSVAERYAGTPEWDDVRDRVRRKVRVMGVADGIGQDNSWLDHGRALFPELTLWRVPFIYGGYVDAKFAQEDSIELFRAPWPEENLVRGNGPLMGAYKLYGDGRHYEGEPERFQFGEHATLDWGFEGMEPLVFAPGDFMAEGDSMTFMPLLPLGLRGADDPRFSTVLGPLFRDGEPSSVPSAAPFETPQGNPNPYLRAYQEEFAARAQWCTHGYDECNHAPVIEAVTPDLEARAGETVSLSARASDPDGDDLLPRWRYDALASTYRGEGLALLEAWEACSLDATLRVPHDARPGDRLVLTLSVRDVAERPMTRYAQVLITVA</sequence>
<dbReference type="Proteomes" id="UP000824062">
    <property type="component" value="Unassembled WGS sequence"/>
</dbReference>
<reference evidence="3" key="1">
    <citation type="journal article" date="2021" name="PeerJ">
        <title>Extensive microbial diversity within the chicken gut microbiome revealed by metagenomics and culture.</title>
        <authorList>
            <person name="Gilroy R."/>
            <person name="Ravi A."/>
            <person name="Getino M."/>
            <person name="Pursley I."/>
            <person name="Horton D.L."/>
            <person name="Alikhan N.F."/>
            <person name="Baker D."/>
            <person name="Gharbi K."/>
            <person name="Hall N."/>
            <person name="Watson M."/>
            <person name="Adriaenssens E.M."/>
            <person name="Foster-Nyarko E."/>
            <person name="Jarju S."/>
            <person name="Secka A."/>
            <person name="Antonio M."/>
            <person name="Oren A."/>
            <person name="Chaudhuri R.R."/>
            <person name="La Ragione R."/>
            <person name="Hildebrand F."/>
            <person name="Pallen M.J."/>
        </authorList>
    </citation>
    <scope>NUCLEOTIDE SEQUENCE</scope>
    <source>
        <strain evidence="3">ChiHjej12B11-14209</strain>
    </source>
</reference>
<dbReference type="InterPro" id="IPR036452">
    <property type="entry name" value="Ribo_hydro-like"/>
</dbReference>
<dbReference type="Gene3D" id="3.90.245.10">
    <property type="entry name" value="Ribonucleoside hydrolase-like"/>
    <property type="match status" value="1"/>
</dbReference>
<dbReference type="Pfam" id="PF21027">
    <property type="entry name" value="Sde0182_C"/>
    <property type="match status" value="1"/>
</dbReference>